<keyword evidence="3" id="KW-1185">Reference proteome</keyword>
<reference evidence="2 3" key="1">
    <citation type="submission" date="2015-09" db="EMBL/GenBank/DDBJ databases">
        <title>Trachymyrmex cornetzi WGS genome.</title>
        <authorList>
            <person name="Nygaard S."/>
            <person name="Hu H."/>
            <person name="Boomsma J."/>
            <person name="Zhang G."/>
        </authorList>
    </citation>
    <scope>NUCLEOTIDE SEQUENCE [LARGE SCALE GENOMIC DNA]</scope>
    <source>
        <strain evidence="2">Tcor2-1</strain>
        <tissue evidence="2">Whole body</tissue>
    </source>
</reference>
<dbReference type="Proteomes" id="UP000078492">
    <property type="component" value="Unassembled WGS sequence"/>
</dbReference>
<evidence type="ECO:0000313" key="3">
    <source>
        <dbReference type="Proteomes" id="UP000078492"/>
    </source>
</evidence>
<gene>
    <name evidence="2" type="ORF">ALC57_13284</name>
</gene>
<keyword evidence="1" id="KW-0472">Membrane</keyword>
<evidence type="ECO:0000313" key="2">
    <source>
        <dbReference type="EMBL" id="KYN14515.1"/>
    </source>
</evidence>
<proteinExistence type="predicted"/>
<dbReference type="AlphaFoldDB" id="A0A151IZJ0"/>
<evidence type="ECO:0000256" key="1">
    <source>
        <dbReference type="SAM" id="Phobius"/>
    </source>
</evidence>
<sequence length="141" mass="16207">DGRRVDGYYESESADGIQRYALQFPECFWHGCPTCFQVNRDRTLSSTNRGDTIDARYERTRLIIDISSTKTGIPRYREIGGPKFYAYIVRTPEGRLHEVCKAKRGNWNDKRKLLVQRGGFLPYIIGLILSTLLSLIIEGTK</sequence>
<accession>A0A151IZJ0</accession>
<name>A0A151IZJ0_9HYME</name>
<feature type="transmembrane region" description="Helical" evidence="1">
    <location>
        <begin position="120"/>
        <end position="137"/>
    </location>
</feature>
<organism evidence="2 3">
    <name type="scientific">Trachymyrmex cornetzi</name>
    <dbReference type="NCBI Taxonomy" id="471704"/>
    <lineage>
        <taxon>Eukaryota</taxon>
        <taxon>Metazoa</taxon>
        <taxon>Ecdysozoa</taxon>
        <taxon>Arthropoda</taxon>
        <taxon>Hexapoda</taxon>
        <taxon>Insecta</taxon>
        <taxon>Pterygota</taxon>
        <taxon>Neoptera</taxon>
        <taxon>Endopterygota</taxon>
        <taxon>Hymenoptera</taxon>
        <taxon>Apocrita</taxon>
        <taxon>Aculeata</taxon>
        <taxon>Formicoidea</taxon>
        <taxon>Formicidae</taxon>
        <taxon>Myrmicinae</taxon>
        <taxon>Trachymyrmex</taxon>
    </lineage>
</organism>
<feature type="non-terminal residue" evidence="2">
    <location>
        <position position="1"/>
    </location>
</feature>
<keyword evidence="1" id="KW-1133">Transmembrane helix</keyword>
<keyword evidence="1" id="KW-0812">Transmembrane</keyword>
<protein>
    <submittedName>
        <fullName evidence="2">Uncharacterized protein</fullName>
    </submittedName>
</protein>
<dbReference type="EMBL" id="KQ980691">
    <property type="protein sequence ID" value="KYN14515.1"/>
    <property type="molecule type" value="Genomic_DNA"/>
</dbReference>